<dbReference type="Proteomes" id="UP000011910">
    <property type="component" value="Unassembled WGS sequence"/>
</dbReference>
<dbReference type="InterPro" id="IPR016084">
    <property type="entry name" value="Haem_Oase-like_multi-hlx"/>
</dbReference>
<protein>
    <submittedName>
        <fullName evidence="1">Uncharacterized protein</fullName>
    </submittedName>
</protein>
<sequence length="257" mass="29830">MEESRIGKIRNSLKPMRVRLLAHEIYQQFETLDDIREFMEHHVFAVWDNLSMLKALEASISSTTPSWTPSEEPQTNRIVNEMLVEEESDSDGNGGYISHFELYRQAMHQAGAKTYLIDRLLVLLQQEDSLQAALDKEVSLPQSIKNYLLQNWAISHCGKAHKIAAAYFLGREDLVSELLHKLDTELIHHHQQDLALFREYLQRHTRIDQQERDQRISQVMTELCGEDEQKWQEAEEAAKAALEARYALWDGMLLLSV</sequence>
<dbReference type="PATRIC" id="fig|1279009.4.peg.2842"/>
<accession>M7N438</accession>
<evidence type="ECO:0000313" key="2">
    <source>
        <dbReference type="Proteomes" id="UP000011910"/>
    </source>
</evidence>
<name>M7N438_9BACT</name>
<dbReference type="SUPFAM" id="SSF48613">
    <property type="entry name" value="Heme oxygenase-like"/>
    <property type="match status" value="1"/>
</dbReference>
<dbReference type="OrthoDB" id="9791270at2"/>
<dbReference type="STRING" id="1279009.ADICEAN_02803"/>
<dbReference type="Pfam" id="PF11251">
    <property type="entry name" value="DUF3050"/>
    <property type="match status" value="1"/>
</dbReference>
<comment type="caution">
    <text evidence="1">The sequence shown here is derived from an EMBL/GenBank/DDBJ whole genome shotgun (WGS) entry which is preliminary data.</text>
</comment>
<dbReference type="AlphaFoldDB" id="M7N438"/>
<dbReference type="RefSeq" id="WP_009196191.1">
    <property type="nucleotide sequence ID" value="NZ_AODQ01000075.1"/>
</dbReference>
<dbReference type="EMBL" id="AODQ01000075">
    <property type="protein sequence ID" value="EMR02057.1"/>
    <property type="molecule type" value="Genomic_DNA"/>
</dbReference>
<gene>
    <name evidence="1" type="ORF">ADICEAN_02803</name>
</gene>
<dbReference type="Gene3D" id="1.20.910.10">
    <property type="entry name" value="Heme oxygenase-like"/>
    <property type="match status" value="1"/>
</dbReference>
<dbReference type="InterPro" id="IPR024423">
    <property type="entry name" value="DUF3050"/>
</dbReference>
<dbReference type="eggNOG" id="ENOG502Z7VP">
    <property type="taxonomic scope" value="Bacteria"/>
</dbReference>
<reference evidence="1 2" key="1">
    <citation type="journal article" date="2013" name="Genome Announc.">
        <title>Draft Genome Sequence of Cesiribacter andamanensis Strain AMV16T, Isolated from a Soil Sample from a Mud Volcano in the Andaman Islands, India.</title>
        <authorList>
            <person name="Shivaji S."/>
            <person name="Ara S."/>
            <person name="Begum Z."/>
            <person name="Srinivas T.N."/>
            <person name="Singh A."/>
            <person name="Kumar Pinnaka A."/>
        </authorList>
    </citation>
    <scope>NUCLEOTIDE SEQUENCE [LARGE SCALE GENOMIC DNA]</scope>
    <source>
        <strain evidence="1 2">AMV16</strain>
    </source>
</reference>
<evidence type="ECO:0000313" key="1">
    <source>
        <dbReference type="EMBL" id="EMR02057.1"/>
    </source>
</evidence>
<proteinExistence type="predicted"/>
<keyword evidence="2" id="KW-1185">Reference proteome</keyword>
<organism evidence="1 2">
    <name type="scientific">Cesiribacter andamanensis AMV16</name>
    <dbReference type="NCBI Taxonomy" id="1279009"/>
    <lineage>
        <taxon>Bacteria</taxon>
        <taxon>Pseudomonadati</taxon>
        <taxon>Bacteroidota</taxon>
        <taxon>Cytophagia</taxon>
        <taxon>Cytophagales</taxon>
        <taxon>Cesiribacteraceae</taxon>
        <taxon>Cesiribacter</taxon>
    </lineage>
</organism>